<protein>
    <submittedName>
        <fullName evidence="1">Unannotated protein</fullName>
    </submittedName>
</protein>
<evidence type="ECO:0000313" key="1">
    <source>
        <dbReference type="EMBL" id="CAB5001640.1"/>
    </source>
</evidence>
<dbReference type="EMBL" id="CAFBOG010000321">
    <property type="protein sequence ID" value="CAB5001640.1"/>
    <property type="molecule type" value="Genomic_DNA"/>
</dbReference>
<dbReference type="AlphaFoldDB" id="A0A6J7P7Y0"/>
<accession>A0A6J7P7Y0</accession>
<gene>
    <name evidence="1" type="ORF">UFOPK3914_02179</name>
</gene>
<name>A0A6J7P7Y0_9ZZZZ</name>
<organism evidence="1">
    <name type="scientific">freshwater metagenome</name>
    <dbReference type="NCBI Taxonomy" id="449393"/>
    <lineage>
        <taxon>unclassified sequences</taxon>
        <taxon>metagenomes</taxon>
        <taxon>ecological metagenomes</taxon>
    </lineage>
</organism>
<proteinExistence type="predicted"/>
<reference evidence="1" key="1">
    <citation type="submission" date="2020-05" db="EMBL/GenBank/DDBJ databases">
        <authorList>
            <person name="Chiriac C."/>
            <person name="Salcher M."/>
            <person name="Ghai R."/>
            <person name="Kavagutti S V."/>
        </authorList>
    </citation>
    <scope>NUCLEOTIDE SEQUENCE</scope>
</reference>
<sequence>MGINSSQNLWAFNFAKNDLRHTHGGNGVGESPSIAVKHRQGMQIHIAVAHSCLPAEGSCVDPEVAMRHLDALWSSCCAAGVVDGGGCVFVGLPRSCLQVVSVEQFVGLCADDEFLRSGDRSERLLEFWVNEQQAGP</sequence>